<evidence type="ECO:0000256" key="1">
    <source>
        <dbReference type="ARBA" id="ARBA00008416"/>
    </source>
</evidence>
<dbReference type="SUPFAM" id="SSF51182">
    <property type="entry name" value="RmlC-like cupins"/>
    <property type="match status" value="1"/>
</dbReference>
<proteinExistence type="inferred from homology"/>
<comment type="similarity">
    <text evidence="1 2">Belongs to the pirin family.</text>
</comment>
<name>A0ABW4HUD1_9BACI</name>
<dbReference type="Pfam" id="PF02678">
    <property type="entry name" value="Pirin"/>
    <property type="match status" value="1"/>
</dbReference>
<keyword evidence="5" id="KW-1185">Reference proteome</keyword>
<gene>
    <name evidence="4" type="ORF">ACFSBH_14270</name>
</gene>
<feature type="domain" description="Pirin N-terminal" evidence="3">
    <location>
        <begin position="52"/>
        <end position="117"/>
    </location>
</feature>
<sequence>MLQKLNAKEHTVPFRGYFTIKRIHPGKIHKNDVEDYGFGPLSNIDHAFMKKSLTIKMHEHVNDEILSYVLKGTSYHRDSAGLEDTIKKGRLMMMNAGESFWHEEKAKSEDIEMLQIFLRPHSSGLPPSIQFHEKPLANENWYVMVGPESSDAPLTVRQNAFILDAHPQSSQTLEIPSYPALKPFLA</sequence>
<dbReference type="PANTHER" id="PTHR43212">
    <property type="entry name" value="QUERCETIN 2,3-DIOXYGENASE"/>
    <property type="match status" value="1"/>
</dbReference>
<reference evidence="5" key="1">
    <citation type="journal article" date="2019" name="Int. J. Syst. Evol. Microbiol.">
        <title>The Global Catalogue of Microorganisms (GCM) 10K type strain sequencing project: providing services to taxonomists for standard genome sequencing and annotation.</title>
        <authorList>
            <consortium name="The Broad Institute Genomics Platform"/>
            <consortium name="The Broad Institute Genome Sequencing Center for Infectious Disease"/>
            <person name="Wu L."/>
            <person name="Ma J."/>
        </authorList>
    </citation>
    <scope>NUCLEOTIDE SEQUENCE [LARGE SCALE GENOMIC DNA]</scope>
    <source>
        <strain evidence="5">CGMCC 1.12376</strain>
    </source>
</reference>
<dbReference type="Proteomes" id="UP001597221">
    <property type="component" value="Unassembled WGS sequence"/>
</dbReference>
<dbReference type="InterPro" id="IPR011051">
    <property type="entry name" value="RmlC_Cupin_sf"/>
</dbReference>
<evidence type="ECO:0000313" key="5">
    <source>
        <dbReference type="Proteomes" id="UP001597221"/>
    </source>
</evidence>
<evidence type="ECO:0000259" key="3">
    <source>
        <dbReference type="Pfam" id="PF02678"/>
    </source>
</evidence>
<protein>
    <submittedName>
        <fullName evidence="4">Pirin family protein</fullName>
    </submittedName>
</protein>
<dbReference type="InterPro" id="IPR014710">
    <property type="entry name" value="RmlC-like_jellyroll"/>
</dbReference>
<organism evidence="4 5">
    <name type="scientific">Oceanobacillus luteolus</name>
    <dbReference type="NCBI Taxonomy" id="1274358"/>
    <lineage>
        <taxon>Bacteria</taxon>
        <taxon>Bacillati</taxon>
        <taxon>Bacillota</taxon>
        <taxon>Bacilli</taxon>
        <taxon>Bacillales</taxon>
        <taxon>Bacillaceae</taxon>
        <taxon>Oceanobacillus</taxon>
    </lineage>
</organism>
<dbReference type="RefSeq" id="WP_251512469.1">
    <property type="nucleotide sequence ID" value="NZ_JAMBON010000006.1"/>
</dbReference>
<accession>A0ABW4HUD1</accession>
<dbReference type="PANTHER" id="PTHR43212:SF3">
    <property type="entry name" value="QUERCETIN 2,3-DIOXYGENASE"/>
    <property type="match status" value="1"/>
</dbReference>
<dbReference type="InterPro" id="IPR003829">
    <property type="entry name" value="Pirin_N_dom"/>
</dbReference>
<dbReference type="EMBL" id="JBHUDE010000133">
    <property type="protein sequence ID" value="MFD1608787.1"/>
    <property type="molecule type" value="Genomic_DNA"/>
</dbReference>
<dbReference type="PIRSF" id="PIRSF006232">
    <property type="entry name" value="Pirin"/>
    <property type="match status" value="1"/>
</dbReference>
<dbReference type="InterPro" id="IPR012093">
    <property type="entry name" value="Pirin"/>
</dbReference>
<comment type="caution">
    <text evidence="4">The sequence shown here is derived from an EMBL/GenBank/DDBJ whole genome shotgun (WGS) entry which is preliminary data.</text>
</comment>
<evidence type="ECO:0000256" key="2">
    <source>
        <dbReference type="RuleBase" id="RU003457"/>
    </source>
</evidence>
<dbReference type="Gene3D" id="2.60.120.10">
    <property type="entry name" value="Jelly Rolls"/>
    <property type="match status" value="1"/>
</dbReference>
<evidence type="ECO:0000313" key="4">
    <source>
        <dbReference type="EMBL" id="MFD1608787.1"/>
    </source>
</evidence>